<protein>
    <submittedName>
        <fullName evidence="1">Putative transposase gene of IS630 family insertion sequence ISY508b</fullName>
    </submittedName>
</protein>
<dbReference type="HOGENOM" id="CLU_212847_0_0_3"/>
<reference evidence="1" key="1">
    <citation type="submission" date="2006-06" db="EMBL/GenBank/DDBJ databases">
        <title>Complete sequence of Trichodesmium erythraeum IMS101.</title>
        <authorList>
            <consortium name="US DOE Joint Genome Institute"/>
            <person name="Copeland A."/>
            <person name="Lucas S."/>
            <person name="Lapidus A."/>
            <person name="Barry K."/>
            <person name="Detter J.C."/>
            <person name="Glavina del Rio T."/>
            <person name="Hammon N."/>
            <person name="Israni S."/>
            <person name="Dalin E."/>
            <person name="Tice H."/>
            <person name="Pitluck S."/>
            <person name="Kiss H."/>
            <person name="Munk A.C."/>
            <person name="Brettin T."/>
            <person name="Bruce D."/>
            <person name="Han C."/>
            <person name="Tapia R."/>
            <person name="Gilna P."/>
            <person name="Schmutz J."/>
            <person name="Larimer F."/>
            <person name="Land M."/>
            <person name="Hauser L."/>
            <person name="Kyrpides N."/>
            <person name="Kim E."/>
            <person name="Richardson P."/>
        </authorList>
    </citation>
    <scope>NUCLEOTIDE SEQUENCE [LARGE SCALE GENOMIC DNA]</scope>
    <source>
        <strain evidence="1">IMS101</strain>
    </source>
</reference>
<gene>
    <name evidence="1" type="ordered locus">Tery_1267</name>
</gene>
<dbReference type="EMBL" id="CP000393">
    <property type="protein sequence ID" value="ABG50606.1"/>
    <property type="molecule type" value="Genomic_DNA"/>
</dbReference>
<name>Q116G8_TRIEI</name>
<accession>Q116G8</accession>
<dbReference type="AlphaFoldDB" id="Q116G8"/>
<sequence>MRLYLCLVKKREKIYGEQEGKRGKRENLVAGRIKKEKDLRAQIIFKGNLNAVVFE</sequence>
<evidence type="ECO:0000313" key="1">
    <source>
        <dbReference type="EMBL" id="ABG50606.1"/>
    </source>
</evidence>
<dbReference type="KEGG" id="ter:Tery_1267"/>
<proteinExistence type="predicted"/>
<organism evidence="1">
    <name type="scientific">Trichodesmium erythraeum (strain IMS101)</name>
    <dbReference type="NCBI Taxonomy" id="203124"/>
    <lineage>
        <taxon>Bacteria</taxon>
        <taxon>Bacillati</taxon>
        <taxon>Cyanobacteriota</taxon>
        <taxon>Cyanophyceae</taxon>
        <taxon>Oscillatoriophycideae</taxon>
        <taxon>Oscillatoriales</taxon>
        <taxon>Microcoleaceae</taxon>
        <taxon>Trichodesmium</taxon>
    </lineage>
</organism>